<dbReference type="PANTHER" id="PTHR11806:SF2">
    <property type="entry name" value="METHYLENETETRAHYDROFOLATE--TRNA-(URACIL-5-)-METHYLTRANSFERASE TRMFO"/>
    <property type="match status" value="1"/>
</dbReference>
<dbReference type="PROSITE" id="PS01281">
    <property type="entry name" value="GIDA_2"/>
    <property type="match status" value="1"/>
</dbReference>
<evidence type="ECO:0000256" key="5">
    <source>
        <dbReference type="ARBA" id="ARBA00022679"/>
    </source>
</evidence>
<keyword evidence="3 11" id="KW-0489">Methyltransferase</keyword>
<dbReference type="GO" id="GO:0030488">
    <property type="term" value="P:tRNA methylation"/>
    <property type="evidence" value="ECO:0007669"/>
    <property type="project" value="TreeGrafter"/>
</dbReference>
<dbReference type="GO" id="GO:0005829">
    <property type="term" value="C:cytosol"/>
    <property type="evidence" value="ECO:0007669"/>
    <property type="project" value="TreeGrafter"/>
</dbReference>
<evidence type="ECO:0000256" key="6">
    <source>
        <dbReference type="ARBA" id="ARBA00022694"/>
    </source>
</evidence>
<dbReference type="PRINTS" id="PR00411">
    <property type="entry name" value="PNDRDTASEI"/>
</dbReference>
<keyword evidence="8" id="KW-0521">NADP</keyword>
<evidence type="ECO:0000259" key="10">
    <source>
        <dbReference type="Pfam" id="PF01134"/>
    </source>
</evidence>
<keyword evidence="4" id="KW-0285">Flavoprotein</keyword>
<dbReference type="GO" id="GO:0002098">
    <property type="term" value="P:tRNA wobble uridine modification"/>
    <property type="evidence" value="ECO:0007669"/>
    <property type="project" value="TreeGrafter"/>
</dbReference>
<name>A0A485M199_9ZZZZ</name>
<keyword evidence="6" id="KW-0819">tRNA processing</keyword>
<dbReference type="NCBIfam" id="TIGR00137">
    <property type="entry name" value="gid_trmFO"/>
    <property type="match status" value="1"/>
</dbReference>
<keyword evidence="9" id="KW-0520">NAD</keyword>
<evidence type="ECO:0000256" key="2">
    <source>
        <dbReference type="ARBA" id="ARBA00022490"/>
    </source>
</evidence>
<accession>A0A485M199</accession>
<evidence type="ECO:0000256" key="7">
    <source>
        <dbReference type="ARBA" id="ARBA00022827"/>
    </source>
</evidence>
<gene>
    <name evidence="11" type="primary">trmFO</name>
    <name evidence="11" type="ORF">SCFA_2450002</name>
</gene>
<keyword evidence="7" id="KW-0274">FAD</keyword>
<evidence type="ECO:0000256" key="1">
    <source>
        <dbReference type="ARBA" id="ARBA00001974"/>
    </source>
</evidence>
<dbReference type="NCBIfam" id="NF003739">
    <property type="entry name" value="PRK05335.1"/>
    <property type="match status" value="1"/>
</dbReference>
<sequence>MIKFKMYLPSNPVPGSSKKYVIVVGAGLAGAEAAWQAANNGARVKLYEMRPKKQTPAHNTGEFAELVCSNSFRAAALENAVGILKEEMRLLGSLIMTCADKTRVPAGGALAVDRELFAACVTEKLSRHNRIEIYREEVTGIPEGEAVIIATGPLTSAELADNIRSFTGENYLYFYDAVAPVVTSESINMDKVFRSSRYGKGEAAYLNCPMDKSQYEIFREALCKAEQAPRKEFDKVRHFEGCMPVEVLAGRGEKTLLFGPLKPVGLTDPRTGRRPYAVVQLRQENAAGTLYNLVGFQTSLKWSEQTRVFRLIPGLEKAEFVRLGVMHRNTYINSPVLLNPTFETKKKQGLFFAGQITGVEGYVESAASGLMAGINAARLLAGKELLIFPGNTAHGSLAHYLTSADPAHFQPMNVNFGLFPARDDKVKDKKEDHKRIAKNALEAIESFKLSARLNLIEK</sequence>
<dbReference type="InterPro" id="IPR004417">
    <property type="entry name" value="TrmFO"/>
</dbReference>
<feature type="domain" description="MnmG N-terminal" evidence="10">
    <location>
        <begin position="21"/>
        <end position="384"/>
    </location>
</feature>
<dbReference type="EMBL" id="CAADRN010000163">
    <property type="protein sequence ID" value="VFU14189.1"/>
    <property type="molecule type" value="Genomic_DNA"/>
</dbReference>
<protein>
    <submittedName>
        <fullName evidence="11">tRNA:m(5)U-54 methyltransferase</fullName>
        <ecNumber evidence="11">2.1.1.74</ecNumber>
    </submittedName>
</protein>
<dbReference type="InterPro" id="IPR020595">
    <property type="entry name" value="MnmG-rel_CS"/>
</dbReference>
<organism evidence="11">
    <name type="scientific">anaerobic digester metagenome</name>
    <dbReference type="NCBI Taxonomy" id="1263854"/>
    <lineage>
        <taxon>unclassified sequences</taxon>
        <taxon>metagenomes</taxon>
        <taxon>ecological metagenomes</taxon>
    </lineage>
</organism>
<dbReference type="Pfam" id="PF01134">
    <property type="entry name" value="GIDA"/>
    <property type="match status" value="1"/>
</dbReference>
<dbReference type="PANTHER" id="PTHR11806">
    <property type="entry name" value="GLUCOSE INHIBITED DIVISION PROTEIN A"/>
    <property type="match status" value="1"/>
</dbReference>
<dbReference type="Gene3D" id="3.50.50.60">
    <property type="entry name" value="FAD/NAD(P)-binding domain"/>
    <property type="match status" value="2"/>
</dbReference>
<evidence type="ECO:0000256" key="9">
    <source>
        <dbReference type="ARBA" id="ARBA00023027"/>
    </source>
</evidence>
<dbReference type="HAMAP" id="MF_01037">
    <property type="entry name" value="TrmFO"/>
    <property type="match status" value="1"/>
</dbReference>
<dbReference type="SUPFAM" id="SSF51905">
    <property type="entry name" value="FAD/NAD(P)-binding domain"/>
    <property type="match status" value="1"/>
</dbReference>
<dbReference type="InterPro" id="IPR036188">
    <property type="entry name" value="FAD/NAD-bd_sf"/>
</dbReference>
<proteinExistence type="inferred from homology"/>
<dbReference type="InterPro" id="IPR040131">
    <property type="entry name" value="MnmG_N"/>
</dbReference>
<dbReference type="FunFam" id="3.50.50.60:FF:000035">
    <property type="entry name" value="Methylenetetrahydrofolate--tRNA-(uracil-5-)-methyltransferase TrmFO"/>
    <property type="match status" value="1"/>
</dbReference>
<keyword evidence="5 11" id="KW-0808">Transferase</keyword>
<dbReference type="GO" id="GO:0047151">
    <property type="term" value="F:tRNA (uracil(54)-C5)-methyltransferase activity, 5,10-methylenetetrahydrofolate-dependent"/>
    <property type="evidence" value="ECO:0007669"/>
    <property type="project" value="UniProtKB-EC"/>
</dbReference>
<keyword evidence="2" id="KW-0963">Cytoplasm</keyword>
<dbReference type="InterPro" id="IPR002218">
    <property type="entry name" value="MnmG-rel"/>
</dbReference>
<evidence type="ECO:0000313" key="11">
    <source>
        <dbReference type="EMBL" id="VFU14189.1"/>
    </source>
</evidence>
<evidence type="ECO:0000256" key="4">
    <source>
        <dbReference type="ARBA" id="ARBA00022630"/>
    </source>
</evidence>
<dbReference type="GO" id="GO:0050660">
    <property type="term" value="F:flavin adenine dinucleotide binding"/>
    <property type="evidence" value="ECO:0007669"/>
    <property type="project" value="InterPro"/>
</dbReference>
<evidence type="ECO:0000256" key="3">
    <source>
        <dbReference type="ARBA" id="ARBA00022603"/>
    </source>
</evidence>
<dbReference type="FunFam" id="3.50.50.60:FF:000040">
    <property type="entry name" value="Methylenetetrahydrofolate--tRNA-(uracil-5-)-methyltransferase TrmFO"/>
    <property type="match status" value="1"/>
</dbReference>
<evidence type="ECO:0000256" key="8">
    <source>
        <dbReference type="ARBA" id="ARBA00022857"/>
    </source>
</evidence>
<dbReference type="AlphaFoldDB" id="A0A485M199"/>
<reference evidence="11" key="1">
    <citation type="submission" date="2019-03" db="EMBL/GenBank/DDBJ databases">
        <authorList>
            <person name="Hao L."/>
        </authorList>
    </citation>
    <scope>NUCLEOTIDE SEQUENCE</scope>
</reference>
<dbReference type="EC" id="2.1.1.74" evidence="11"/>
<comment type="cofactor">
    <cofactor evidence="1">
        <name>FAD</name>
        <dbReference type="ChEBI" id="CHEBI:57692"/>
    </cofactor>
</comment>